<feature type="compositionally biased region" description="Polar residues" evidence="1">
    <location>
        <begin position="477"/>
        <end position="501"/>
    </location>
</feature>
<feature type="region of interest" description="Disordered" evidence="1">
    <location>
        <begin position="185"/>
        <end position="207"/>
    </location>
</feature>
<feature type="compositionally biased region" description="Low complexity" evidence="1">
    <location>
        <begin position="454"/>
        <end position="474"/>
    </location>
</feature>
<protein>
    <submittedName>
        <fullName evidence="2">Uncharacterized protein</fullName>
    </submittedName>
</protein>
<feature type="compositionally biased region" description="Polar residues" evidence="1">
    <location>
        <begin position="405"/>
        <end position="427"/>
    </location>
</feature>
<proteinExistence type="predicted"/>
<organism evidence="2 3">
    <name type="scientific">Gonapodya prolifera (strain JEL478)</name>
    <name type="common">Monoblepharis prolifera</name>
    <dbReference type="NCBI Taxonomy" id="1344416"/>
    <lineage>
        <taxon>Eukaryota</taxon>
        <taxon>Fungi</taxon>
        <taxon>Fungi incertae sedis</taxon>
        <taxon>Chytridiomycota</taxon>
        <taxon>Chytridiomycota incertae sedis</taxon>
        <taxon>Monoblepharidomycetes</taxon>
        <taxon>Monoblepharidales</taxon>
        <taxon>Gonapodyaceae</taxon>
        <taxon>Gonapodya</taxon>
    </lineage>
</organism>
<feature type="compositionally biased region" description="Low complexity" evidence="1">
    <location>
        <begin position="582"/>
        <end position="594"/>
    </location>
</feature>
<dbReference type="OMA" id="REFHIHE"/>
<feature type="compositionally biased region" description="Basic and acidic residues" evidence="1">
    <location>
        <begin position="29"/>
        <end position="46"/>
    </location>
</feature>
<feature type="region of interest" description="Disordered" evidence="1">
    <location>
        <begin position="377"/>
        <end position="594"/>
    </location>
</feature>
<gene>
    <name evidence="2" type="ORF">M427DRAFT_290107</name>
</gene>
<feature type="compositionally biased region" description="Low complexity" evidence="1">
    <location>
        <begin position="385"/>
        <end position="398"/>
    </location>
</feature>
<name>A0A139AHW2_GONPJ</name>
<feature type="compositionally biased region" description="Polar residues" evidence="1">
    <location>
        <begin position="780"/>
        <end position="791"/>
    </location>
</feature>
<feature type="compositionally biased region" description="Polar residues" evidence="1">
    <location>
        <begin position="558"/>
        <end position="572"/>
    </location>
</feature>
<sequence length="873" mass="92256">MFSPQQPAFGPQEYMPMLKSFVGWIKSRGKGEDGRRGRGGADHVRGDSNGPHQNAVLDHLGENQNRWGGVDGVPPRTYTLPRGIWGGLPTQLAQHDTSDGHSAGVYHQLDTTTLNSASLHPHSALKHRAQSDNLPSPSQLAGGPSRSQSPHSTAQRSSRRVSFDNRNVDTVEHLDNVDLDASGRSRISSKSLPRPMGAVWKNQDVGTPQERAAPLYQSGLLAPAESGSEFVDPYETSQPQPSLRRYASAGSLVKATKKNRVRQQSTPPAPARAGTDPSGFLQPAQDQSPQTAPPPTPTTESRPQKPSRLSTASVLETISSIEKRLSNAFGVEPTSESTTINTHPGDLPPAIPPSASRLPDAPGSSLLRAAISSFETRVATRTGESGTPSSPVSPRTPRIGPFVFGTTSHQQSGTGSLPRSRSATTSMADLGAVGEENNRVARRTSISRKSRDLPASSRVPNSPSPRNESPLRPSIAPRTSFTTEENHTPPGNRTSTSTSAGRPSLDRQGRQSFSYAGRAVTPNEDTGRGRTLDPVPSPASPRSSTPPYNPFAFPSLAHGSTTLQRSSSNASSVRPHRRGLRSPTPGGSGVLSTPSTTTVVVLPASKPPAPIPPSVPVPDVELPWRWDDQAVADHPYRPVYGRQSRSGEIGSRMSWEKDRVGGLFGADSGSGQVGGHTGFWQQLSLSRANSKRSRSRTIPGHLKNTDGDSGASGGTRGSVDVSAASALAGHQTKDDRSTWSPPPDGPLGSMGGHMSSPLSSLMAHARRASASRTARAQEGGPSQANGTSRPQSPHDAQRKTHSPRGSLSPRTLKRELEGAVGGAVDQGGLWATGLLERMLGRDAVLHGDEETQNSGSAVLQDVTAALPSVRLDV</sequence>
<accession>A0A139AHW2</accession>
<feature type="compositionally biased region" description="Polar residues" evidence="1">
    <location>
        <begin position="131"/>
        <end position="156"/>
    </location>
</feature>
<dbReference type="EMBL" id="KQ965752">
    <property type="protein sequence ID" value="KXS16387.1"/>
    <property type="molecule type" value="Genomic_DNA"/>
</dbReference>
<reference evidence="2 3" key="1">
    <citation type="journal article" date="2015" name="Genome Biol. Evol.">
        <title>Phylogenomic analyses indicate that early fungi evolved digesting cell walls of algal ancestors of land plants.</title>
        <authorList>
            <person name="Chang Y."/>
            <person name="Wang S."/>
            <person name="Sekimoto S."/>
            <person name="Aerts A.L."/>
            <person name="Choi C."/>
            <person name="Clum A."/>
            <person name="LaButti K.M."/>
            <person name="Lindquist E.A."/>
            <person name="Yee Ngan C."/>
            <person name="Ohm R.A."/>
            <person name="Salamov A.A."/>
            <person name="Grigoriev I.V."/>
            <person name="Spatafora J.W."/>
            <person name="Berbee M.L."/>
        </authorList>
    </citation>
    <scope>NUCLEOTIDE SEQUENCE [LARGE SCALE GENOMIC DNA]</scope>
    <source>
        <strain evidence="2 3">JEL478</strain>
    </source>
</reference>
<dbReference type="AlphaFoldDB" id="A0A139AHW2"/>
<evidence type="ECO:0000256" key="1">
    <source>
        <dbReference type="SAM" id="MobiDB-lite"/>
    </source>
</evidence>
<evidence type="ECO:0000313" key="3">
    <source>
        <dbReference type="Proteomes" id="UP000070544"/>
    </source>
</evidence>
<evidence type="ECO:0000313" key="2">
    <source>
        <dbReference type="EMBL" id="KXS16387.1"/>
    </source>
</evidence>
<feature type="region of interest" description="Disordered" evidence="1">
    <location>
        <begin position="226"/>
        <end position="364"/>
    </location>
</feature>
<dbReference type="Proteomes" id="UP000070544">
    <property type="component" value="Unassembled WGS sequence"/>
</dbReference>
<feature type="region of interest" description="Disordered" evidence="1">
    <location>
        <begin position="27"/>
        <end position="56"/>
    </location>
</feature>
<feature type="region of interest" description="Disordered" evidence="1">
    <location>
        <begin position="120"/>
        <end position="167"/>
    </location>
</feature>
<feature type="region of interest" description="Disordered" evidence="1">
    <location>
        <begin position="685"/>
        <end position="811"/>
    </location>
</feature>
<keyword evidence="3" id="KW-1185">Reference proteome</keyword>
<feature type="compositionally biased region" description="Polar residues" evidence="1">
    <location>
        <begin position="307"/>
        <end position="320"/>
    </location>
</feature>